<sequence length="135" mass="15744">MNNKEIVTKFIVKGYNDNDYDEVIKLLSKDYYDHSPASARSDEEAIGILKIVENSFPDMKVEVLDLIEEKNKVVGRFKFSATHSKEYMGIKATNKQIQWEAIEIFHISNGKITESWGYWPDTEIRNKLIDIQNRL</sequence>
<gene>
    <name evidence="1" type="ORF">CM240_3093</name>
</gene>
<dbReference type="Gene3D" id="3.10.450.50">
    <property type="match status" value="1"/>
</dbReference>
<dbReference type="OrthoDB" id="9812089at2"/>
<dbReference type="PATRIC" id="fig|1216932.3.peg.3059"/>
<dbReference type="InterPro" id="IPR032710">
    <property type="entry name" value="NTF2-like_dom_sf"/>
</dbReference>
<dbReference type="RefSeq" id="WP_044040350.1">
    <property type="nucleotide sequence ID" value="NZ_HG917869.1"/>
</dbReference>
<dbReference type="PANTHER" id="PTHR38436:SF1">
    <property type="entry name" value="ESTER CYCLASE"/>
    <property type="match status" value="1"/>
</dbReference>
<reference evidence="1 2" key="1">
    <citation type="submission" date="2013-11" db="EMBL/GenBank/DDBJ databases">
        <title>Complete genome sequence of Clostridum sp. M2/40.</title>
        <authorList>
            <person name="Wibberg D."/>
            <person name="Puehler A."/>
            <person name="Schlueter A."/>
        </authorList>
    </citation>
    <scope>NUCLEOTIDE SEQUENCE [LARGE SCALE GENOMIC DNA]</scope>
    <source>
        <strain evidence="2">M2/40</strain>
    </source>
</reference>
<dbReference type="eggNOG" id="COG5485">
    <property type="taxonomic scope" value="Bacteria"/>
</dbReference>
<dbReference type="SUPFAM" id="SSF54427">
    <property type="entry name" value="NTF2-like"/>
    <property type="match status" value="1"/>
</dbReference>
<protein>
    <recommendedName>
        <fullName evidence="3">SnoaL-like polyketide cyclase</fullName>
    </recommendedName>
</protein>
<keyword evidence="2" id="KW-1185">Reference proteome</keyword>
<name>W6SK70_9CLOT</name>
<dbReference type="AlphaFoldDB" id="W6SK70"/>
<dbReference type="PANTHER" id="PTHR38436">
    <property type="entry name" value="POLYKETIDE CYCLASE SNOAL-LIKE DOMAIN"/>
    <property type="match status" value="1"/>
</dbReference>
<dbReference type="InterPro" id="IPR009959">
    <property type="entry name" value="Cyclase_SnoaL-like"/>
</dbReference>
<accession>W6SK70</accession>
<proteinExistence type="predicted"/>
<dbReference type="KEGG" id="clt:CM240_3093"/>
<organism evidence="1 2">
    <name type="scientific">Clostridium bornimense</name>
    <dbReference type="NCBI Taxonomy" id="1216932"/>
    <lineage>
        <taxon>Bacteria</taxon>
        <taxon>Bacillati</taxon>
        <taxon>Bacillota</taxon>
        <taxon>Clostridia</taxon>
        <taxon>Eubacteriales</taxon>
        <taxon>Clostridiaceae</taxon>
        <taxon>Clostridium</taxon>
    </lineage>
</organism>
<dbReference type="HOGENOM" id="CLU_100997_5_0_9"/>
<evidence type="ECO:0008006" key="3">
    <source>
        <dbReference type="Google" id="ProtNLM"/>
    </source>
</evidence>
<evidence type="ECO:0000313" key="2">
    <source>
        <dbReference type="Proteomes" id="UP000019426"/>
    </source>
</evidence>
<dbReference type="GO" id="GO:0030638">
    <property type="term" value="P:polyketide metabolic process"/>
    <property type="evidence" value="ECO:0007669"/>
    <property type="project" value="InterPro"/>
</dbReference>
<evidence type="ECO:0000313" key="1">
    <source>
        <dbReference type="EMBL" id="CDM70210.1"/>
    </source>
</evidence>
<dbReference type="EMBL" id="HG917869">
    <property type="protein sequence ID" value="CDM70210.1"/>
    <property type="molecule type" value="Genomic_DNA"/>
</dbReference>
<dbReference type="Pfam" id="PF07366">
    <property type="entry name" value="SnoaL"/>
    <property type="match status" value="1"/>
</dbReference>
<dbReference type="Proteomes" id="UP000019426">
    <property type="component" value="Chromosome M2/40_rep2"/>
</dbReference>